<dbReference type="RefSeq" id="WP_208344711.1">
    <property type="nucleotide sequence ID" value="NZ_CAWQFN010000530.1"/>
</dbReference>
<dbReference type="AlphaFoldDB" id="A0AAP5ID15"/>
<dbReference type="CDD" id="cd13566">
    <property type="entry name" value="PBP2_phosphate"/>
    <property type="match status" value="1"/>
</dbReference>
<keyword evidence="2" id="KW-1133">Transmembrane helix</keyword>
<evidence type="ECO:0000313" key="4">
    <source>
        <dbReference type="EMBL" id="MDR9898979.1"/>
    </source>
</evidence>
<evidence type="ECO:0000256" key="1">
    <source>
        <dbReference type="ARBA" id="ARBA00022729"/>
    </source>
</evidence>
<comment type="caution">
    <text evidence="4">The sequence shown here is derived from an EMBL/GenBank/DDBJ whole genome shotgun (WGS) entry which is preliminary data.</text>
</comment>
<evidence type="ECO:0000313" key="5">
    <source>
        <dbReference type="Proteomes" id="UP000667802"/>
    </source>
</evidence>
<proteinExistence type="predicted"/>
<evidence type="ECO:0000259" key="3">
    <source>
        <dbReference type="Pfam" id="PF12849"/>
    </source>
</evidence>
<dbReference type="SUPFAM" id="SSF52540">
    <property type="entry name" value="P-loop containing nucleoside triphosphate hydrolases"/>
    <property type="match status" value="1"/>
</dbReference>
<dbReference type="Pfam" id="PF14516">
    <property type="entry name" value="AAA_35"/>
    <property type="match status" value="1"/>
</dbReference>
<reference evidence="5" key="1">
    <citation type="journal article" date="2021" name="Science">
        <title>Hunting the eagle killer: A cyanobacterial neurotoxin causes vacuolar myelinopathy.</title>
        <authorList>
            <person name="Breinlinger S."/>
            <person name="Phillips T.J."/>
            <person name="Haram B.N."/>
            <person name="Mares J."/>
            <person name="Martinez Yerena J.A."/>
            <person name="Hrouzek P."/>
            <person name="Sobotka R."/>
            <person name="Henderson W.M."/>
            <person name="Schmieder P."/>
            <person name="Williams S.M."/>
            <person name="Lauderdale J.D."/>
            <person name="Wilde H.D."/>
            <person name="Gerrin W."/>
            <person name="Kust A."/>
            <person name="Washington J.W."/>
            <person name="Wagner C."/>
            <person name="Geier B."/>
            <person name="Liebeke M."/>
            <person name="Enke H."/>
            <person name="Niedermeyer T.H.J."/>
            <person name="Wilde S.B."/>
        </authorList>
    </citation>
    <scope>NUCLEOTIDE SEQUENCE [LARGE SCALE GENOMIC DNA]</scope>
    <source>
        <strain evidence="5">Thurmond2011</strain>
    </source>
</reference>
<evidence type="ECO:0000256" key="2">
    <source>
        <dbReference type="SAM" id="Phobius"/>
    </source>
</evidence>
<protein>
    <submittedName>
        <fullName evidence="4">Substrate-binding domain-containing protein</fullName>
    </submittedName>
</protein>
<dbReference type="Gene3D" id="3.40.50.300">
    <property type="entry name" value="P-loop containing nucleotide triphosphate hydrolases"/>
    <property type="match status" value="1"/>
</dbReference>
<feature type="transmembrane region" description="Helical" evidence="2">
    <location>
        <begin position="439"/>
        <end position="459"/>
    </location>
</feature>
<keyword evidence="1" id="KW-0732">Signal</keyword>
<organism evidence="4 5">
    <name type="scientific">Aetokthonos hydrillicola Thurmond2011</name>
    <dbReference type="NCBI Taxonomy" id="2712845"/>
    <lineage>
        <taxon>Bacteria</taxon>
        <taxon>Bacillati</taxon>
        <taxon>Cyanobacteriota</taxon>
        <taxon>Cyanophyceae</taxon>
        <taxon>Nostocales</taxon>
        <taxon>Hapalosiphonaceae</taxon>
        <taxon>Aetokthonos</taxon>
    </lineage>
</organism>
<dbReference type="Gene3D" id="3.40.190.10">
    <property type="entry name" value="Periplasmic binding protein-like II"/>
    <property type="match status" value="2"/>
</dbReference>
<gene>
    <name evidence="4" type="ORF">G7B40_031130</name>
</gene>
<feature type="domain" description="PBP" evidence="3">
    <location>
        <begin position="508"/>
        <end position="762"/>
    </location>
</feature>
<name>A0AAP5ID15_9CYAN</name>
<keyword evidence="5" id="KW-1185">Reference proteome</keyword>
<accession>A0AAP5ID15</accession>
<dbReference type="Pfam" id="PF12849">
    <property type="entry name" value="PBP_like_2"/>
    <property type="match status" value="1"/>
</dbReference>
<dbReference type="InterPro" id="IPR024370">
    <property type="entry name" value="PBP_domain"/>
</dbReference>
<dbReference type="EMBL" id="JAALHA020000021">
    <property type="protein sequence ID" value="MDR9898979.1"/>
    <property type="molecule type" value="Genomic_DNA"/>
</dbReference>
<dbReference type="SUPFAM" id="SSF53850">
    <property type="entry name" value="Periplasmic binding protein-like II"/>
    <property type="match status" value="1"/>
</dbReference>
<dbReference type="PANTHER" id="PTHR30570:SF1">
    <property type="entry name" value="PHOSPHATE-BINDING PROTEIN PSTS"/>
    <property type="match status" value="1"/>
</dbReference>
<keyword evidence="2" id="KW-0812">Transmembrane</keyword>
<dbReference type="Proteomes" id="UP000667802">
    <property type="component" value="Unassembled WGS sequence"/>
</dbReference>
<dbReference type="InterPro" id="IPR027417">
    <property type="entry name" value="P-loop_NTPase"/>
</dbReference>
<keyword evidence="2" id="KW-0472">Membrane</keyword>
<dbReference type="InterPro" id="IPR050811">
    <property type="entry name" value="Phosphate_ABC_transporter"/>
</dbReference>
<dbReference type="PANTHER" id="PTHR30570">
    <property type="entry name" value="PERIPLASMIC PHOSPHATE BINDING COMPONENT OF PHOSPHATE ABC TRANSPORTER"/>
    <property type="match status" value="1"/>
</dbReference>
<sequence>MNNKSTLTYQVGGSLPVDALSYVYRQADEEFYQALKAGEYCYVLNCRQMGKSSLRVRTMQRLEQDGIRCATIDITVIGSQQVTPQQWYGGLVRHLVNRFELSEDFNLRTWWKEREFLSPVQCWAEFIEQVLLQQISENIVIFIDEIDSLLGFSFKDDFFAAIRAFYNNRTEKREYQRLTFALLGVATPSDLIGDRNRTPFNIGRAIQLCGFKLEEATLLASGLLGQVENPQAVLEEILQWTGGQPFLTQKVCKLLVNGKCGIVKQTSNSLFAVPYSLSLIDNLVQCYIIKNWESQDEPEHLKTIRKRILRDEESAVRLLGMYQEILQQKEIIADGTPEQIELRLSGLVVEKEGYLRVYNRIYELIFHQKWVEQALADLRPYAKAITLWVASNYQDKYLLQGQVLLRAREWVKGKRLSNQDYDFLLDSYQLEKHNSRKKLLVGGGTILAIISIGFLLFSVSNSLSSLKMIPLTAKMATACTSDKSFPGNTLCAKLADVPNVPAGFYNYGGSTSFVPLRSSFVQAQITKSHPNFQLRYTEQQSGAAGSGSGINMLLDGQLSFAQSSRPLKSEELEEAKSRGFNLKQIPITLDGIAIYVNPQLPISGLTLSQIKDIFTGKITNWKQIGGPDLKITIFGRPSIDSGISQFFQSKVLQEETFSPNFIAVENTTASLMRVITTPGSISFAGITDAIGQNSVRLLPIASQSSQPFVSPCGNEYCTTINKKALIENSYPLTRQLFVVIKQDGGLDEQVGIAYANLLLSDEGQRLVEQAGYVPIRSEFTDNK</sequence>